<accession>A0A7R9CU60</accession>
<dbReference type="InterPro" id="IPR011948">
    <property type="entry name" value="Dullard_phosphatase"/>
</dbReference>
<name>A0A7R9CU60_TIMPO</name>
<feature type="domain" description="FCP1 homology" evidence="1">
    <location>
        <begin position="175"/>
        <end position="316"/>
    </location>
</feature>
<dbReference type="InterPro" id="IPR004274">
    <property type="entry name" value="FCP1_dom"/>
</dbReference>
<dbReference type="GO" id="GO:0016791">
    <property type="term" value="F:phosphatase activity"/>
    <property type="evidence" value="ECO:0007669"/>
    <property type="project" value="InterPro"/>
</dbReference>
<dbReference type="Pfam" id="PF03031">
    <property type="entry name" value="NIF"/>
    <property type="match status" value="1"/>
</dbReference>
<reference evidence="2" key="1">
    <citation type="submission" date="2020-11" db="EMBL/GenBank/DDBJ databases">
        <authorList>
            <person name="Tran Van P."/>
        </authorList>
    </citation>
    <scope>NUCLEOTIDE SEQUENCE</scope>
</reference>
<dbReference type="PANTHER" id="PTHR12210">
    <property type="entry name" value="DULLARD PROTEIN PHOSPHATASE"/>
    <property type="match status" value="1"/>
</dbReference>
<dbReference type="SMART" id="SM00577">
    <property type="entry name" value="CPDc"/>
    <property type="match status" value="1"/>
</dbReference>
<dbReference type="Gene3D" id="3.40.50.1000">
    <property type="entry name" value="HAD superfamily/HAD-like"/>
    <property type="match status" value="1"/>
</dbReference>
<evidence type="ECO:0000313" key="2">
    <source>
        <dbReference type="EMBL" id="CAD7401529.1"/>
    </source>
</evidence>
<dbReference type="InterPro" id="IPR050365">
    <property type="entry name" value="TIM50"/>
</dbReference>
<gene>
    <name evidence="2" type="ORF">TPSB3V08_LOCUS3143</name>
</gene>
<dbReference type="NCBIfam" id="TIGR02251">
    <property type="entry name" value="HIF-SF_euk"/>
    <property type="match status" value="1"/>
</dbReference>
<organism evidence="2">
    <name type="scientific">Timema poppense</name>
    <name type="common">Walking stick</name>
    <dbReference type="NCBI Taxonomy" id="170557"/>
    <lineage>
        <taxon>Eukaryota</taxon>
        <taxon>Metazoa</taxon>
        <taxon>Ecdysozoa</taxon>
        <taxon>Arthropoda</taxon>
        <taxon>Hexapoda</taxon>
        <taxon>Insecta</taxon>
        <taxon>Pterygota</taxon>
        <taxon>Neoptera</taxon>
        <taxon>Polyneoptera</taxon>
        <taxon>Phasmatodea</taxon>
        <taxon>Timematodea</taxon>
        <taxon>Timematoidea</taxon>
        <taxon>Timematidae</taxon>
        <taxon>Timema</taxon>
    </lineage>
</organism>
<protein>
    <recommendedName>
        <fullName evidence="1">FCP1 homology domain-containing protein</fullName>
    </recommendedName>
</protein>
<dbReference type="PROSITE" id="PS50969">
    <property type="entry name" value="FCP1"/>
    <property type="match status" value="1"/>
</dbReference>
<dbReference type="EMBL" id="OD001343">
    <property type="protein sequence ID" value="CAD7401529.1"/>
    <property type="molecule type" value="Genomic_DNA"/>
</dbReference>
<proteinExistence type="predicted"/>
<evidence type="ECO:0000259" key="1">
    <source>
        <dbReference type="PROSITE" id="PS50969"/>
    </source>
</evidence>
<dbReference type="AlphaFoldDB" id="A0A7R9CU60"/>
<sequence length="336" mass="37252">MILTSIFLSSEGKSNTRVVQHQPVKYEIFPLSPLSRHRITHQAGSQMANACTKLVGFGLDQTPVSRPTPDLAYTGVQPNLYQATYGPGYTTWRPVCLLPTGVGPIHFLIYLLESDLFTALSVIHYDVPYCFQNGTYCSVKLSAKCSGLNHCLEFNLVEVNSHLRGGKVETHLGKTTPNSPYGDSNLGLPVLGSLAQHKTSALANYATEAGCMVSQWYELVVFTASMEIYGAAVADRLDNNRGILRRRYYRQHCTPDMGSYTKDLSAICGDLASVFILDNSPGAYRAYPDNAIPIKSWFSDPMDTALLNLLPLLDALRFTQDVRSVLSRNLHLHRLW</sequence>
<dbReference type="InterPro" id="IPR036412">
    <property type="entry name" value="HAD-like_sf"/>
</dbReference>
<dbReference type="InterPro" id="IPR023214">
    <property type="entry name" value="HAD_sf"/>
</dbReference>
<dbReference type="CDD" id="cd07521">
    <property type="entry name" value="HAD_FCP1-like"/>
    <property type="match status" value="1"/>
</dbReference>
<dbReference type="SUPFAM" id="SSF56784">
    <property type="entry name" value="HAD-like"/>
    <property type="match status" value="1"/>
</dbReference>